<evidence type="ECO:0000256" key="5">
    <source>
        <dbReference type="ARBA" id="ARBA00023004"/>
    </source>
</evidence>
<keyword evidence="5" id="KW-0408">Iron</keyword>
<evidence type="ECO:0000256" key="2">
    <source>
        <dbReference type="ARBA" id="ARBA00022723"/>
    </source>
</evidence>
<feature type="domain" description="2OGFeDO JBP1/TET oxygenase" evidence="6">
    <location>
        <begin position="151"/>
        <end position="277"/>
    </location>
</feature>
<gene>
    <name evidence="7" type="ORF">SCLCIDRAFT_140962</name>
</gene>
<feature type="non-terminal residue" evidence="7">
    <location>
        <position position="1"/>
    </location>
</feature>
<keyword evidence="4" id="KW-0560">Oxidoreductase</keyword>
<evidence type="ECO:0000256" key="1">
    <source>
        <dbReference type="ARBA" id="ARBA00001954"/>
    </source>
</evidence>
<accession>A0A0C2YS30</accession>
<reference evidence="7 8" key="1">
    <citation type="submission" date="2014-04" db="EMBL/GenBank/DDBJ databases">
        <authorList>
            <consortium name="DOE Joint Genome Institute"/>
            <person name="Kuo A."/>
            <person name="Kohler A."/>
            <person name="Nagy L.G."/>
            <person name="Floudas D."/>
            <person name="Copeland A."/>
            <person name="Barry K.W."/>
            <person name="Cichocki N."/>
            <person name="Veneault-Fourrey C."/>
            <person name="LaButti K."/>
            <person name="Lindquist E.A."/>
            <person name="Lipzen A."/>
            <person name="Lundell T."/>
            <person name="Morin E."/>
            <person name="Murat C."/>
            <person name="Sun H."/>
            <person name="Tunlid A."/>
            <person name="Henrissat B."/>
            <person name="Grigoriev I.V."/>
            <person name="Hibbett D.S."/>
            <person name="Martin F."/>
            <person name="Nordberg H.P."/>
            <person name="Cantor M.N."/>
            <person name="Hua S.X."/>
        </authorList>
    </citation>
    <scope>NUCLEOTIDE SEQUENCE [LARGE SCALE GENOMIC DNA]</scope>
    <source>
        <strain evidence="7 8">Foug A</strain>
    </source>
</reference>
<name>A0A0C2YS30_9AGAM</name>
<dbReference type="GO" id="GO:0046872">
    <property type="term" value="F:metal ion binding"/>
    <property type="evidence" value="ECO:0007669"/>
    <property type="project" value="UniProtKB-KW"/>
</dbReference>
<dbReference type="Gene3D" id="3.60.130.30">
    <property type="match status" value="1"/>
</dbReference>
<evidence type="ECO:0000256" key="3">
    <source>
        <dbReference type="ARBA" id="ARBA00022964"/>
    </source>
</evidence>
<evidence type="ECO:0000313" key="7">
    <source>
        <dbReference type="EMBL" id="KIM52523.1"/>
    </source>
</evidence>
<comment type="cofactor">
    <cofactor evidence="1">
        <name>Fe(2+)</name>
        <dbReference type="ChEBI" id="CHEBI:29033"/>
    </cofactor>
</comment>
<dbReference type="EMBL" id="KN822208">
    <property type="protein sequence ID" value="KIM52523.1"/>
    <property type="molecule type" value="Genomic_DNA"/>
</dbReference>
<keyword evidence="8" id="KW-1185">Reference proteome</keyword>
<dbReference type="AlphaFoldDB" id="A0A0C2YS30"/>
<dbReference type="GO" id="GO:0051213">
    <property type="term" value="F:dioxygenase activity"/>
    <property type="evidence" value="ECO:0007669"/>
    <property type="project" value="UniProtKB-KW"/>
</dbReference>
<protein>
    <recommendedName>
        <fullName evidence="6">2OGFeDO JBP1/TET oxygenase domain-containing protein</fullName>
    </recommendedName>
</protein>
<evidence type="ECO:0000313" key="8">
    <source>
        <dbReference type="Proteomes" id="UP000053989"/>
    </source>
</evidence>
<keyword evidence="3" id="KW-0223">Dioxygenase</keyword>
<dbReference type="InterPro" id="IPR024779">
    <property type="entry name" value="2OGFeDO_JBP1/TET_oxygenase_dom"/>
</dbReference>
<dbReference type="InParanoid" id="A0A0C2YS30"/>
<keyword evidence="2" id="KW-0479">Metal-binding</keyword>
<dbReference type="HOGENOM" id="CLU_039070_4_1_1"/>
<proteinExistence type="predicted"/>
<evidence type="ECO:0000259" key="6">
    <source>
        <dbReference type="Pfam" id="PF12851"/>
    </source>
</evidence>
<evidence type="ECO:0000256" key="4">
    <source>
        <dbReference type="ARBA" id="ARBA00023002"/>
    </source>
</evidence>
<dbReference type="Pfam" id="PF12851">
    <property type="entry name" value="Tet_JBP"/>
    <property type="match status" value="1"/>
</dbReference>
<dbReference type="Proteomes" id="UP000053989">
    <property type="component" value="Unassembled WGS sequence"/>
</dbReference>
<organism evidence="7 8">
    <name type="scientific">Scleroderma citrinum Foug A</name>
    <dbReference type="NCBI Taxonomy" id="1036808"/>
    <lineage>
        <taxon>Eukaryota</taxon>
        <taxon>Fungi</taxon>
        <taxon>Dikarya</taxon>
        <taxon>Basidiomycota</taxon>
        <taxon>Agaricomycotina</taxon>
        <taxon>Agaricomycetes</taxon>
        <taxon>Agaricomycetidae</taxon>
        <taxon>Boletales</taxon>
        <taxon>Sclerodermatineae</taxon>
        <taxon>Sclerodermataceae</taxon>
        <taxon>Scleroderma</taxon>
    </lineage>
</organism>
<sequence>SLLVSCGIDLIRLSESLTPMQPGTNEEQENRVLQQHPSSLSGMLDHPTIILGEGDTIAMWYLPGALAPCLQDHIADSIDPLAHPLERSISNRSWHTIHQYFKDDLDIFGCLEFSPAQHMLGHTTTDDIPGVSQDLASPAGTQWSKDICLPSAILSGVLSIIHPSLYYAGNLAMQRLSDWAASNDPNMAMALSHWSTVFTNISLIVNWSTPFHRDPHSRSDWYDMLVSVSEYDDCALHIPTLGIQVLYTPGTVMAFSSCLLWHGVNEVDGARCCLAYYM</sequence>
<dbReference type="OrthoDB" id="3216531at2759"/>
<reference evidence="8" key="2">
    <citation type="submission" date="2015-01" db="EMBL/GenBank/DDBJ databases">
        <title>Evolutionary Origins and Diversification of the Mycorrhizal Mutualists.</title>
        <authorList>
            <consortium name="DOE Joint Genome Institute"/>
            <consortium name="Mycorrhizal Genomics Consortium"/>
            <person name="Kohler A."/>
            <person name="Kuo A."/>
            <person name="Nagy L.G."/>
            <person name="Floudas D."/>
            <person name="Copeland A."/>
            <person name="Barry K.W."/>
            <person name="Cichocki N."/>
            <person name="Veneault-Fourrey C."/>
            <person name="LaButti K."/>
            <person name="Lindquist E.A."/>
            <person name="Lipzen A."/>
            <person name="Lundell T."/>
            <person name="Morin E."/>
            <person name="Murat C."/>
            <person name="Riley R."/>
            <person name="Ohm R."/>
            <person name="Sun H."/>
            <person name="Tunlid A."/>
            <person name="Henrissat B."/>
            <person name="Grigoriev I.V."/>
            <person name="Hibbett D.S."/>
            <person name="Martin F."/>
        </authorList>
    </citation>
    <scope>NUCLEOTIDE SEQUENCE [LARGE SCALE GENOMIC DNA]</scope>
    <source>
        <strain evidence="8">Foug A</strain>
    </source>
</reference>